<evidence type="ECO:0008006" key="11">
    <source>
        <dbReference type="Google" id="ProtNLM"/>
    </source>
</evidence>
<name>A0AAV9V5D8_9PEZI</name>
<gene>
    <name evidence="9" type="ORF">TWF696_003902</name>
</gene>
<evidence type="ECO:0000256" key="1">
    <source>
        <dbReference type="ARBA" id="ARBA00001971"/>
    </source>
</evidence>
<dbReference type="EMBL" id="JAVHNQ010000002">
    <property type="protein sequence ID" value="KAK6354765.1"/>
    <property type="molecule type" value="Genomic_DNA"/>
</dbReference>
<dbReference type="Gene3D" id="1.10.630.10">
    <property type="entry name" value="Cytochrome P450"/>
    <property type="match status" value="1"/>
</dbReference>
<comment type="cofactor">
    <cofactor evidence="1 7">
        <name>heme</name>
        <dbReference type="ChEBI" id="CHEBI:30413"/>
    </cofactor>
</comment>
<dbReference type="GO" id="GO:0016705">
    <property type="term" value="F:oxidoreductase activity, acting on paired donors, with incorporation or reduction of molecular oxygen"/>
    <property type="evidence" value="ECO:0007669"/>
    <property type="project" value="InterPro"/>
</dbReference>
<dbReference type="GO" id="GO:0005506">
    <property type="term" value="F:iron ion binding"/>
    <property type="evidence" value="ECO:0007669"/>
    <property type="project" value="InterPro"/>
</dbReference>
<comment type="similarity">
    <text evidence="2 8">Belongs to the cytochrome P450 family.</text>
</comment>
<keyword evidence="10" id="KW-1185">Reference proteome</keyword>
<dbReference type="CDD" id="cd11062">
    <property type="entry name" value="CYP58-like"/>
    <property type="match status" value="1"/>
</dbReference>
<dbReference type="InterPro" id="IPR002401">
    <property type="entry name" value="Cyt_P450_E_grp-I"/>
</dbReference>
<dbReference type="InterPro" id="IPR001128">
    <property type="entry name" value="Cyt_P450"/>
</dbReference>
<dbReference type="InterPro" id="IPR036396">
    <property type="entry name" value="Cyt_P450_sf"/>
</dbReference>
<sequence length="534" mass="61438">MKLLSEAQSLLGHVDWALLAATTAGLLASFLISTAVYRIWFHPLSKIPGPKLAAATWLVEFYYNCINPGQYYKKIEEWHKIYGPVIRITPHEVHVNDPDTYSLLYKTNAKVTKDPLYYQRFAGDINVLFFAKDTATHRSRRDPLNNYFSKKSVTEFEAVIVKHIDKLCQYLKRYAESTPPDSQEPIDLHYRIRCIVLDIFSDYAFGKSFSFQDSPNLGKDFFDMIRVHMASLWMFRMMTPAMVYRITHLPPFIALKLDPSASTYVKLKQDSKVAIQKIRDDPKADDLRKENRTVFYDMLHPHDDEGNPIPPKSLDDLSDEAYGLTVASSDTTGNGVHATMLGILSNPDVYTKLKAELRMAFPSSESKITWAKLEKIPYMVACIKEGLRISCGVIGRMPRIVEEPNFQVLGHHIPRGYSVTTSNYMMLRNEAIYEDPHNYKPGRWLDENGNLHTHFDKYFVPFGKDSRHCIGMYLAQSELYLSVAHMVRRLDMRIAEDSHHRSIRDLDYIDCFVSMARDVDKASLKVYVTPSADW</sequence>
<accession>A0AAV9V5D8</accession>
<comment type="caution">
    <text evidence="9">The sequence shown here is derived from an EMBL/GenBank/DDBJ whole genome shotgun (WGS) entry which is preliminary data.</text>
</comment>
<reference evidence="9 10" key="1">
    <citation type="submission" date="2019-10" db="EMBL/GenBank/DDBJ databases">
        <authorList>
            <person name="Palmer J.M."/>
        </authorList>
    </citation>
    <scope>NUCLEOTIDE SEQUENCE [LARGE SCALE GENOMIC DNA]</scope>
    <source>
        <strain evidence="9 10">TWF696</strain>
    </source>
</reference>
<dbReference type="GO" id="GO:0004497">
    <property type="term" value="F:monooxygenase activity"/>
    <property type="evidence" value="ECO:0007669"/>
    <property type="project" value="UniProtKB-KW"/>
</dbReference>
<evidence type="ECO:0000256" key="7">
    <source>
        <dbReference type="PIRSR" id="PIRSR602401-1"/>
    </source>
</evidence>
<dbReference type="AlphaFoldDB" id="A0AAV9V5D8"/>
<protein>
    <recommendedName>
        <fullName evidence="11">Cytochrome P450</fullName>
    </recommendedName>
</protein>
<keyword evidence="5 7" id="KW-0408">Iron</keyword>
<dbReference type="Proteomes" id="UP001375240">
    <property type="component" value="Unassembled WGS sequence"/>
</dbReference>
<feature type="binding site" description="axial binding residue" evidence="7">
    <location>
        <position position="469"/>
    </location>
    <ligand>
        <name>heme</name>
        <dbReference type="ChEBI" id="CHEBI:30413"/>
    </ligand>
    <ligandPart>
        <name>Fe</name>
        <dbReference type="ChEBI" id="CHEBI:18248"/>
    </ligandPart>
</feature>
<dbReference type="PROSITE" id="PS00086">
    <property type="entry name" value="CYTOCHROME_P450"/>
    <property type="match status" value="1"/>
</dbReference>
<keyword evidence="7 8" id="KW-0349">Heme</keyword>
<evidence type="ECO:0000256" key="6">
    <source>
        <dbReference type="ARBA" id="ARBA00023033"/>
    </source>
</evidence>
<keyword evidence="3 7" id="KW-0479">Metal-binding</keyword>
<dbReference type="PRINTS" id="PR00463">
    <property type="entry name" value="EP450I"/>
</dbReference>
<dbReference type="InterPro" id="IPR017972">
    <property type="entry name" value="Cyt_P450_CS"/>
</dbReference>
<keyword evidence="6 8" id="KW-0503">Monooxygenase</keyword>
<dbReference type="SUPFAM" id="SSF48264">
    <property type="entry name" value="Cytochrome P450"/>
    <property type="match status" value="1"/>
</dbReference>
<evidence type="ECO:0000256" key="3">
    <source>
        <dbReference type="ARBA" id="ARBA00022723"/>
    </source>
</evidence>
<dbReference type="PANTHER" id="PTHR24305:SF157">
    <property type="entry name" value="N-ACETYLTRYPTOPHAN 6-HYDROXYLASE IVOC-RELATED"/>
    <property type="match status" value="1"/>
</dbReference>
<dbReference type="PANTHER" id="PTHR24305">
    <property type="entry name" value="CYTOCHROME P450"/>
    <property type="match status" value="1"/>
</dbReference>
<dbReference type="Pfam" id="PF00067">
    <property type="entry name" value="p450"/>
    <property type="match status" value="1"/>
</dbReference>
<dbReference type="InterPro" id="IPR050121">
    <property type="entry name" value="Cytochrome_P450_monoxygenase"/>
</dbReference>
<evidence type="ECO:0000256" key="8">
    <source>
        <dbReference type="RuleBase" id="RU000461"/>
    </source>
</evidence>
<keyword evidence="4 8" id="KW-0560">Oxidoreductase</keyword>
<evidence type="ECO:0000256" key="2">
    <source>
        <dbReference type="ARBA" id="ARBA00010617"/>
    </source>
</evidence>
<dbReference type="GO" id="GO:0020037">
    <property type="term" value="F:heme binding"/>
    <property type="evidence" value="ECO:0007669"/>
    <property type="project" value="InterPro"/>
</dbReference>
<evidence type="ECO:0000256" key="4">
    <source>
        <dbReference type="ARBA" id="ARBA00023002"/>
    </source>
</evidence>
<proteinExistence type="inferred from homology"/>
<organism evidence="9 10">
    <name type="scientific">Orbilia brochopaga</name>
    <dbReference type="NCBI Taxonomy" id="3140254"/>
    <lineage>
        <taxon>Eukaryota</taxon>
        <taxon>Fungi</taxon>
        <taxon>Dikarya</taxon>
        <taxon>Ascomycota</taxon>
        <taxon>Pezizomycotina</taxon>
        <taxon>Orbiliomycetes</taxon>
        <taxon>Orbiliales</taxon>
        <taxon>Orbiliaceae</taxon>
        <taxon>Orbilia</taxon>
    </lineage>
</organism>
<evidence type="ECO:0000313" key="10">
    <source>
        <dbReference type="Proteomes" id="UP001375240"/>
    </source>
</evidence>
<evidence type="ECO:0000256" key="5">
    <source>
        <dbReference type="ARBA" id="ARBA00023004"/>
    </source>
</evidence>
<evidence type="ECO:0000313" key="9">
    <source>
        <dbReference type="EMBL" id="KAK6354765.1"/>
    </source>
</evidence>